<dbReference type="PRINTS" id="PR00344">
    <property type="entry name" value="BCTRLSENSOR"/>
</dbReference>
<dbReference type="CDD" id="cd00082">
    <property type="entry name" value="HisKA"/>
    <property type="match status" value="1"/>
</dbReference>
<dbReference type="STRING" id="634436.SAMN05216361_3024"/>
<gene>
    <name evidence="7" type="ORF">SAMN05216361_3024</name>
</gene>
<proteinExistence type="predicted"/>
<dbReference type="Gene3D" id="1.10.287.130">
    <property type="match status" value="1"/>
</dbReference>
<dbReference type="PANTHER" id="PTHR43065:SF50">
    <property type="entry name" value="HISTIDINE KINASE"/>
    <property type="match status" value="1"/>
</dbReference>
<evidence type="ECO:0000313" key="8">
    <source>
        <dbReference type="Proteomes" id="UP000184520"/>
    </source>
</evidence>
<dbReference type="InterPro" id="IPR003594">
    <property type="entry name" value="HATPase_dom"/>
</dbReference>
<dbReference type="InterPro" id="IPR005467">
    <property type="entry name" value="His_kinase_dom"/>
</dbReference>
<evidence type="ECO:0000259" key="6">
    <source>
        <dbReference type="PROSITE" id="PS50109"/>
    </source>
</evidence>
<feature type="region of interest" description="Disordered" evidence="5">
    <location>
        <begin position="419"/>
        <end position="443"/>
    </location>
</feature>
<accession>A0A1M5MGF1</accession>
<keyword evidence="8" id="KW-1185">Reference proteome</keyword>
<protein>
    <recommendedName>
        <fullName evidence="2">histidine kinase</fullName>
        <ecNumber evidence="2">2.7.13.3</ecNumber>
    </recommendedName>
</protein>
<keyword evidence="4" id="KW-0175">Coiled coil</keyword>
<dbReference type="PANTHER" id="PTHR43065">
    <property type="entry name" value="SENSOR HISTIDINE KINASE"/>
    <property type="match status" value="1"/>
</dbReference>
<dbReference type="GO" id="GO:0000155">
    <property type="term" value="F:phosphorelay sensor kinase activity"/>
    <property type="evidence" value="ECO:0007669"/>
    <property type="project" value="InterPro"/>
</dbReference>
<dbReference type="OrthoDB" id="9772100at2"/>
<dbReference type="Gene3D" id="3.30.565.10">
    <property type="entry name" value="Histidine kinase-like ATPase, C-terminal domain"/>
    <property type="match status" value="1"/>
</dbReference>
<evidence type="ECO:0000256" key="1">
    <source>
        <dbReference type="ARBA" id="ARBA00000085"/>
    </source>
</evidence>
<evidence type="ECO:0000256" key="5">
    <source>
        <dbReference type="SAM" id="MobiDB-lite"/>
    </source>
</evidence>
<dbReference type="InterPro" id="IPR036890">
    <property type="entry name" value="HATPase_C_sf"/>
</dbReference>
<evidence type="ECO:0000256" key="2">
    <source>
        <dbReference type="ARBA" id="ARBA00012438"/>
    </source>
</evidence>
<sequence length="443" mass="49418">MDNPLLNKLPIGICLVNQDYIITHLNAFFLDRMASELRDEAIGKPIGDVFPEQIKFLKRRIKSVFVLKHPSFSYWEQRPHIFPFKSSRPITGEETQMVQNMEIVPHKDPDTGQLCACILIQDVTAQASYFKAQAQLAEELKAEHEAQRKLIRKLDRAQAQLIQAEKMASTGQLAAGIAHEINNPMGFITANLNTLEQYAKHLLDACQASRDLVEIHSDTELQQQFNQIIQSNHVDLVSEDIAPLIEESKDGLKRVREIVSTLRSFAEDTQTGWGLLNLDETANQLVQLIGVQYKAPTYKVQCEPPNLKWYCESASLKQALTNVLMNAAQSITDKGLVMLSIQQRGAMLHIKILDTGCGINEKHLGRIFEPFFTTRPEGQGQGLGLSVAYTAIENHKGKMVANSKPGKGTVIEILLPALSEKQAEPQDDENSSLAASTQQPESL</sequence>
<reference evidence="8" key="1">
    <citation type="submission" date="2016-11" db="EMBL/GenBank/DDBJ databases">
        <authorList>
            <person name="Varghese N."/>
            <person name="Submissions S."/>
        </authorList>
    </citation>
    <scope>NUCLEOTIDE SEQUENCE [LARGE SCALE GENOMIC DNA]</scope>
    <source>
        <strain evidence="8">CGMCC 1.8995</strain>
    </source>
</reference>
<dbReference type="SUPFAM" id="SSF47384">
    <property type="entry name" value="Homodimeric domain of signal transducing histidine kinase"/>
    <property type="match status" value="1"/>
</dbReference>
<dbReference type="PROSITE" id="PS50109">
    <property type="entry name" value="HIS_KIN"/>
    <property type="match status" value="1"/>
</dbReference>
<organism evidence="7 8">
    <name type="scientific">Marisediminitalea aggregata</name>
    <dbReference type="NCBI Taxonomy" id="634436"/>
    <lineage>
        <taxon>Bacteria</taxon>
        <taxon>Pseudomonadati</taxon>
        <taxon>Pseudomonadota</taxon>
        <taxon>Gammaproteobacteria</taxon>
        <taxon>Alteromonadales</taxon>
        <taxon>Alteromonadaceae</taxon>
        <taxon>Marisediminitalea</taxon>
    </lineage>
</organism>
<dbReference type="InterPro" id="IPR036097">
    <property type="entry name" value="HisK_dim/P_sf"/>
</dbReference>
<name>A0A1M5MGF1_9ALTE</name>
<dbReference type="SMART" id="SM00387">
    <property type="entry name" value="HATPase_c"/>
    <property type="match status" value="1"/>
</dbReference>
<dbReference type="EMBL" id="FQWD01000004">
    <property type="protein sequence ID" value="SHG76415.1"/>
    <property type="molecule type" value="Genomic_DNA"/>
</dbReference>
<dbReference type="EC" id="2.7.13.3" evidence="2"/>
<dbReference type="AlphaFoldDB" id="A0A1M5MGF1"/>
<keyword evidence="3" id="KW-0597">Phosphoprotein</keyword>
<feature type="domain" description="Histidine kinase" evidence="6">
    <location>
        <begin position="176"/>
        <end position="419"/>
    </location>
</feature>
<keyword evidence="7" id="KW-0808">Transferase</keyword>
<dbReference type="InterPro" id="IPR003661">
    <property type="entry name" value="HisK_dim/P_dom"/>
</dbReference>
<dbReference type="InterPro" id="IPR035965">
    <property type="entry name" value="PAS-like_dom_sf"/>
</dbReference>
<dbReference type="RefSeq" id="WP_073323851.1">
    <property type="nucleotide sequence ID" value="NZ_FQWD01000004.1"/>
</dbReference>
<feature type="compositionally biased region" description="Polar residues" evidence="5">
    <location>
        <begin position="431"/>
        <end position="443"/>
    </location>
</feature>
<feature type="coiled-coil region" evidence="4">
    <location>
        <begin position="137"/>
        <end position="167"/>
    </location>
</feature>
<evidence type="ECO:0000256" key="3">
    <source>
        <dbReference type="ARBA" id="ARBA00022553"/>
    </source>
</evidence>
<evidence type="ECO:0000313" key="7">
    <source>
        <dbReference type="EMBL" id="SHG76415.1"/>
    </source>
</evidence>
<comment type="catalytic activity">
    <reaction evidence="1">
        <text>ATP + protein L-histidine = ADP + protein N-phospho-L-histidine.</text>
        <dbReference type="EC" id="2.7.13.3"/>
    </reaction>
</comment>
<dbReference type="Pfam" id="PF02518">
    <property type="entry name" value="HATPase_c"/>
    <property type="match status" value="1"/>
</dbReference>
<dbReference type="SUPFAM" id="SSF55785">
    <property type="entry name" value="PYP-like sensor domain (PAS domain)"/>
    <property type="match status" value="1"/>
</dbReference>
<dbReference type="InterPro" id="IPR004358">
    <property type="entry name" value="Sig_transdc_His_kin-like_C"/>
</dbReference>
<dbReference type="SUPFAM" id="SSF55874">
    <property type="entry name" value="ATPase domain of HSP90 chaperone/DNA topoisomerase II/histidine kinase"/>
    <property type="match status" value="1"/>
</dbReference>
<dbReference type="Gene3D" id="3.30.450.20">
    <property type="entry name" value="PAS domain"/>
    <property type="match status" value="1"/>
</dbReference>
<dbReference type="Proteomes" id="UP000184520">
    <property type="component" value="Unassembled WGS sequence"/>
</dbReference>
<keyword evidence="7" id="KW-0418">Kinase</keyword>
<evidence type="ECO:0000256" key="4">
    <source>
        <dbReference type="SAM" id="Coils"/>
    </source>
</evidence>